<gene>
    <name evidence="4" type="ORF">C7M84_019729</name>
</gene>
<proteinExistence type="predicted"/>
<dbReference type="AlphaFoldDB" id="A0A3R7PXC1"/>
<reference evidence="4 5" key="2">
    <citation type="submission" date="2019-01" db="EMBL/GenBank/DDBJ databases">
        <title>The decoding of complex shrimp genome reveals the adaptation for benthos swimmer, frequently molting mechanism and breeding impact on genome.</title>
        <authorList>
            <person name="Sun Y."/>
            <person name="Gao Y."/>
            <person name="Yu Y."/>
        </authorList>
    </citation>
    <scope>NUCLEOTIDE SEQUENCE [LARGE SCALE GENOMIC DNA]</scope>
    <source>
        <tissue evidence="4">Muscle</tissue>
    </source>
</reference>
<dbReference type="STRING" id="6689.A0A3R7PXC1"/>
<dbReference type="GO" id="GO:0004843">
    <property type="term" value="F:cysteine-type deubiquitinase activity"/>
    <property type="evidence" value="ECO:0007669"/>
    <property type="project" value="UniProtKB-EC"/>
</dbReference>
<evidence type="ECO:0000313" key="4">
    <source>
        <dbReference type="EMBL" id="ROT62425.1"/>
    </source>
</evidence>
<accession>A0A3R7PXC1</accession>
<dbReference type="InterPro" id="IPR050185">
    <property type="entry name" value="Ub_carboxyl-term_hydrolase"/>
</dbReference>
<dbReference type="GO" id="GO:0016579">
    <property type="term" value="P:protein deubiquitination"/>
    <property type="evidence" value="ECO:0007669"/>
    <property type="project" value="InterPro"/>
</dbReference>
<dbReference type="PANTHER" id="PTHR21646:SF16">
    <property type="entry name" value="U4_U6.U5 TRI-SNRNP-ASSOCIATED PROTEIN 2"/>
    <property type="match status" value="1"/>
</dbReference>
<dbReference type="EC" id="3.4.19.12" evidence="2"/>
<dbReference type="SUPFAM" id="SSF54001">
    <property type="entry name" value="Cysteine proteinases"/>
    <property type="match status" value="1"/>
</dbReference>
<keyword evidence="5" id="KW-1185">Reference proteome</keyword>
<organism evidence="4 5">
    <name type="scientific">Penaeus vannamei</name>
    <name type="common">Whiteleg shrimp</name>
    <name type="synonym">Litopenaeus vannamei</name>
    <dbReference type="NCBI Taxonomy" id="6689"/>
    <lineage>
        <taxon>Eukaryota</taxon>
        <taxon>Metazoa</taxon>
        <taxon>Ecdysozoa</taxon>
        <taxon>Arthropoda</taxon>
        <taxon>Crustacea</taxon>
        <taxon>Multicrustacea</taxon>
        <taxon>Malacostraca</taxon>
        <taxon>Eumalacostraca</taxon>
        <taxon>Eucarida</taxon>
        <taxon>Decapoda</taxon>
        <taxon>Dendrobranchiata</taxon>
        <taxon>Penaeoidea</taxon>
        <taxon>Penaeidae</taxon>
        <taxon>Penaeus</taxon>
    </lineage>
</organism>
<dbReference type="Gene3D" id="3.90.70.10">
    <property type="entry name" value="Cysteine proteinases"/>
    <property type="match status" value="1"/>
</dbReference>
<dbReference type="OrthoDB" id="10263353at2759"/>
<sequence>MEESPFLYLTCDLPQPPLFKDEKKENIIPQVSLYVLLSKFDGKTGKEYQTYKENILKKFQLTGLPPYLILYNKRFTKNTFYIEKNPTIVNFPVKNIDLTEYLTEEVKQKHPEPIYDLVAILCMMVSQRQEPTDVTYSTRAPENGMNCKIFTLKKLSLRC</sequence>
<evidence type="ECO:0000256" key="1">
    <source>
        <dbReference type="ARBA" id="ARBA00000707"/>
    </source>
</evidence>
<comment type="catalytic activity">
    <reaction evidence="1">
        <text>Thiol-dependent hydrolysis of ester, thioester, amide, peptide and isopeptide bonds formed by the C-terminal Gly of ubiquitin (a 76-residue protein attached to proteins as an intracellular targeting signal).</text>
        <dbReference type="EC" id="3.4.19.12"/>
    </reaction>
</comment>
<comment type="caution">
    <text evidence="4">The sequence shown here is derived from an EMBL/GenBank/DDBJ whole genome shotgun (WGS) entry which is preliminary data.</text>
</comment>
<protein>
    <recommendedName>
        <fullName evidence="2">ubiquitinyl hydrolase 1</fullName>
        <ecNumber evidence="2">3.4.19.12</ecNumber>
    </recommendedName>
</protein>
<dbReference type="Proteomes" id="UP000283509">
    <property type="component" value="Unassembled WGS sequence"/>
</dbReference>
<feature type="domain" description="Peptidase C19 ubiquitin carboxyl-terminal hydrolase" evidence="3">
    <location>
        <begin position="47"/>
        <end position="123"/>
    </location>
</feature>
<dbReference type="InterPro" id="IPR001394">
    <property type="entry name" value="Peptidase_C19_UCH"/>
</dbReference>
<dbReference type="Pfam" id="PF00443">
    <property type="entry name" value="UCH"/>
    <property type="match status" value="1"/>
</dbReference>
<evidence type="ECO:0000256" key="2">
    <source>
        <dbReference type="ARBA" id="ARBA00012759"/>
    </source>
</evidence>
<evidence type="ECO:0000313" key="5">
    <source>
        <dbReference type="Proteomes" id="UP000283509"/>
    </source>
</evidence>
<dbReference type="InterPro" id="IPR038765">
    <property type="entry name" value="Papain-like_cys_pep_sf"/>
</dbReference>
<evidence type="ECO:0000259" key="3">
    <source>
        <dbReference type="Pfam" id="PF00443"/>
    </source>
</evidence>
<name>A0A3R7PXC1_PENVA</name>
<dbReference type="EMBL" id="QCYY01003685">
    <property type="protein sequence ID" value="ROT62425.1"/>
    <property type="molecule type" value="Genomic_DNA"/>
</dbReference>
<reference evidence="4 5" key="1">
    <citation type="submission" date="2018-04" db="EMBL/GenBank/DDBJ databases">
        <authorList>
            <person name="Zhang X."/>
            <person name="Yuan J."/>
            <person name="Li F."/>
            <person name="Xiang J."/>
        </authorList>
    </citation>
    <scope>NUCLEOTIDE SEQUENCE [LARGE SCALE GENOMIC DNA]</scope>
    <source>
        <tissue evidence="4">Muscle</tissue>
    </source>
</reference>
<dbReference type="PANTHER" id="PTHR21646">
    <property type="entry name" value="UBIQUITIN CARBOXYL-TERMINAL HYDROLASE"/>
    <property type="match status" value="1"/>
</dbReference>